<feature type="region of interest" description="Disordered" evidence="1">
    <location>
        <begin position="81"/>
        <end position="102"/>
    </location>
</feature>
<dbReference type="OrthoDB" id="3254942at2"/>
<feature type="compositionally biased region" description="Low complexity" evidence="1">
    <location>
        <begin position="16"/>
        <end position="31"/>
    </location>
</feature>
<feature type="region of interest" description="Disordered" evidence="1">
    <location>
        <begin position="1"/>
        <end position="53"/>
    </location>
</feature>
<dbReference type="Proteomes" id="UP000184291">
    <property type="component" value="Unassembled WGS sequence"/>
</dbReference>
<keyword evidence="2" id="KW-0472">Membrane</keyword>
<gene>
    <name evidence="3" type="ORF">ACGLYG10_1878</name>
</gene>
<evidence type="ECO:0000313" key="3">
    <source>
        <dbReference type="EMBL" id="SHE25648.1"/>
    </source>
</evidence>
<dbReference type="RefSeq" id="WP_139240938.1">
    <property type="nucleotide sequence ID" value="NZ_FQTT01000011.1"/>
</dbReference>
<protein>
    <submittedName>
        <fullName evidence="3">Uncharacterized protein</fullName>
    </submittedName>
</protein>
<reference evidence="4" key="1">
    <citation type="submission" date="2016-09" db="EMBL/GenBank/DDBJ databases">
        <authorList>
            <person name="Strepis N."/>
        </authorList>
    </citation>
    <scope>NUCLEOTIDE SEQUENCE [LARGE SCALE GENOMIC DNA]</scope>
</reference>
<organism evidence="3 4">
    <name type="scientific">Actinomyces glycerinitolerans</name>
    <dbReference type="NCBI Taxonomy" id="1892869"/>
    <lineage>
        <taxon>Bacteria</taxon>
        <taxon>Bacillati</taxon>
        <taxon>Actinomycetota</taxon>
        <taxon>Actinomycetes</taxon>
        <taxon>Actinomycetales</taxon>
        <taxon>Actinomycetaceae</taxon>
        <taxon>Actinomyces</taxon>
    </lineage>
</organism>
<evidence type="ECO:0000256" key="2">
    <source>
        <dbReference type="SAM" id="Phobius"/>
    </source>
</evidence>
<keyword evidence="2" id="KW-1133">Transmembrane helix</keyword>
<proteinExistence type="predicted"/>
<feature type="compositionally biased region" description="Polar residues" evidence="1">
    <location>
        <begin position="1"/>
        <end position="15"/>
    </location>
</feature>
<sequence>MSQPQSPYGPNQQPAPQSQYGQAPYGQQQPGMSTPTPGAPMQQPQQPTRQKRRIPTIVIAVPLIIIIGVIIGVTSLNRPTPATKAATGECIQEPEGKKSSEVHVTDCDADDAAYKVTAAAGADCTTVAGTTTVYEDLCLIGVNEDPSISLAGVQEGDCLHINESTREATAQDCTTGSREVLKVLTDVKDSEMETWPDACYNAGVDDDAYDYWYVWNFDFYSSSTEPNLGSLTGDDTNDIVFCLGTEQP</sequence>
<evidence type="ECO:0000256" key="1">
    <source>
        <dbReference type="SAM" id="MobiDB-lite"/>
    </source>
</evidence>
<keyword evidence="4" id="KW-1185">Reference proteome</keyword>
<dbReference type="EMBL" id="FQTT01000011">
    <property type="protein sequence ID" value="SHE25648.1"/>
    <property type="molecule type" value="Genomic_DNA"/>
</dbReference>
<feature type="transmembrane region" description="Helical" evidence="2">
    <location>
        <begin position="54"/>
        <end position="76"/>
    </location>
</feature>
<evidence type="ECO:0000313" key="4">
    <source>
        <dbReference type="Proteomes" id="UP000184291"/>
    </source>
</evidence>
<accession>A0A1M4S0C7</accession>
<keyword evidence="2" id="KW-0812">Transmembrane</keyword>
<name>A0A1M4S0C7_9ACTO</name>
<dbReference type="AlphaFoldDB" id="A0A1M4S0C7"/>